<accession>A0A0K0G5K1</accession>
<dbReference type="AlphaFoldDB" id="A0A0K0G5K1"/>
<evidence type="ECO:0000313" key="3">
    <source>
        <dbReference type="WBParaSite" id="SVE_2001800.1"/>
    </source>
</evidence>
<dbReference type="Proteomes" id="UP000035680">
    <property type="component" value="Unassembled WGS sequence"/>
</dbReference>
<reference evidence="2" key="1">
    <citation type="submission" date="2014-07" db="EMBL/GenBank/DDBJ databases">
        <authorList>
            <person name="Martin A.A"/>
            <person name="De Silva N."/>
        </authorList>
    </citation>
    <scope>NUCLEOTIDE SEQUENCE</scope>
</reference>
<feature type="region of interest" description="Disordered" evidence="1">
    <location>
        <begin position="1"/>
        <end position="27"/>
    </location>
</feature>
<dbReference type="WBParaSite" id="SVE_2001800.1">
    <property type="protein sequence ID" value="SVE_2001800.1"/>
    <property type="gene ID" value="SVE_2001800"/>
</dbReference>
<keyword evidence="2" id="KW-1185">Reference proteome</keyword>
<protein>
    <submittedName>
        <fullName evidence="3">Uncharacterized protein</fullName>
    </submittedName>
</protein>
<organism evidence="2 3">
    <name type="scientific">Strongyloides venezuelensis</name>
    <name type="common">Threadworm</name>
    <dbReference type="NCBI Taxonomy" id="75913"/>
    <lineage>
        <taxon>Eukaryota</taxon>
        <taxon>Metazoa</taxon>
        <taxon>Ecdysozoa</taxon>
        <taxon>Nematoda</taxon>
        <taxon>Chromadorea</taxon>
        <taxon>Rhabditida</taxon>
        <taxon>Tylenchina</taxon>
        <taxon>Panagrolaimomorpha</taxon>
        <taxon>Strongyloidoidea</taxon>
        <taxon>Strongyloididae</taxon>
        <taxon>Strongyloides</taxon>
    </lineage>
</organism>
<evidence type="ECO:0000256" key="1">
    <source>
        <dbReference type="SAM" id="MobiDB-lite"/>
    </source>
</evidence>
<evidence type="ECO:0000313" key="2">
    <source>
        <dbReference type="Proteomes" id="UP000035680"/>
    </source>
</evidence>
<name>A0A0K0G5K1_STRVS</name>
<reference evidence="3" key="2">
    <citation type="submission" date="2015-08" db="UniProtKB">
        <authorList>
            <consortium name="WormBaseParasite"/>
        </authorList>
    </citation>
    <scope>IDENTIFICATION</scope>
</reference>
<sequence length="66" mass="7338">MDLPVLTENCGESLKKKNTPAQRASSDERSEAAACKIFKAFIKLRSSDFYLNGINSSKYALQSNHN</sequence>
<proteinExistence type="predicted"/>